<evidence type="ECO:0000256" key="4">
    <source>
        <dbReference type="ARBA" id="ARBA00022741"/>
    </source>
</evidence>
<dbReference type="PANTHER" id="PTHR21499">
    <property type="entry name" value="ASPARTATE KINASE"/>
    <property type="match status" value="1"/>
</dbReference>
<accession>A0A6C0H0V5</accession>
<dbReference type="GO" id="GO:0005524">
    <property type="term" value="F:ATP binding"/>
    <property type="evidence" value="ECO:0007669"/>
    <property type="project" value="UniProtKB-KW"/>
</dbReference>
<dbReference type="InterPro" id="IPR045865">
    <property type="entry name" value="ACT-like_dom_sf"/>
</dbReference>
<evidence type="ECO:0000259" key="7">
    <source>
        <dbReference type="Pfam" id="PF00696"/>
    </source>
</evidence>
<dbReference type="InterPro" id="IPR036393">
    <property type="entry name" value="AceGlu_kinase-like_sf"/>
</dbReference>
<reference evidence="8" key="1">
    <citation type="journal article" date="2020" name="Nature">
        <title>Giant virus diversity and host interactions through global metagenomics.</title>
        <authorList>
            <person name="Schulz F."/>
            <person name="Roux S."/>
            <person name="Paez-Espino D."/>
            <person name="Jungbluth S."/>
            <person name="Walsh D.A."/>
            <person name="Denef V.J."/>
            <person name="McMahon K.D."/>
            <person name="Konstantinidis K.T."/>
            <person name="Eloe-Fadrosh E.A."/>
            <person name="Kyrpides N.C."/>
            <person name="Woyke T."/>
        </authorList>
    </citation>
    <scope>NUCLEOTIDE SEQUENCE</scope>
    <source>
        <strain evidence="8">GVMAG-M-3300023179-4</strain>
    </source>
</reference>
<dbReference type="Gene3D" id="3.30.70.260">
    <property type="match status" value="2"/>
</dbReference>
<proteinExistence type="inferred from homology"/>
<feature type="domain" description="Aspartate/glutamate/uridylate kinase" evidence="7">
    <location>
        <begin position="2"/>
        <end position="274"/>
    </location>
</feature>
<protein>
    <recommendedName>
        <fullName evidence="2">aspartate kinase</fullName>
        <ecNumber evidence="2">2.7.2.4</ecNumber>
    </recommendedName>
</protein>
<dbReference type="NCBIfam" id="TIGR00657">
    <property type="entry name" value="asp_kinases"/>
    <property type="match status" value="1"/>
</dbReference>
<dbReference type="SUPFAM" id="SSF55021">
    <property type="entry name" value="ACT-like"/>
    <property type="match status" value="1"/>
</dbReference>
<sequence length="432" mass="49465">MKVIKFGGTSQSVIGYKKLVEIINQTILTDEKLVIVLSAVSGVTNLLEKFLETKEKKYIDEVILKNIKFVDELNKEYPSNEIFIDDIFTLLFTFVSDYETNNDVYLKAKIIGYGEIISTHILYQLVQNLSDKKKIILGNSYDYIKSSKETSKLYPCVEFYCSDEILLYLKNNQILITQGFIASSPSSKTIILGRGGSDTTGALIANKLDAIEYQVWTDVNGIFSADPNWIINAKLMNEVNYEIVQEMAGMGAKVMHPYSILPCKQKNIPIKIFNTFNNNEKNTIINNSNEKVFCVTSQKNVTLFKITSLCMWNGYGFVYDIFKIFSDKKININIITTSQFSISTTTDEKDINILKEVFEDLSEKYQVEMTNNNSIVSLVTNNLEELDKYIYLPKIEYEIIHYSPNNLTKSYVVHEDKTNNIIKTIHDQIIKN</sequence>
<evidence type="ECO:0000256" key="3">
    <source>
        <dbReference type="ARBA" id="ARBA00022679"/>
    </source>
</evidence>
<dbReference type="GO" id="GO:0005829">
    <property type="term" value="C:cytosol"/>
    <property type="evidence" value="ECO:0007669"/>
    <property type="project" value="TreeGrafter"/>
</dbReference>
<evidence type="ECO:0000256" key="6">
    <source>
        <dbReference type="ARBA" id="ARBA00022840"/>
    </source>
</evidence>
<dbReference type="InterPro" id="IPR001048">
    <property type="entry name" value="Asp/Glu/Uridylate_kinase"/>
</dbReference>
<keyword evidence="6" id="KW-0067">ATP-binding</keyword>
<dbReference type="Gene3D" id="3.40.1160.10">
    <property type="entry name" value="Acetylglutamate kinase-like"/>
    <property type="match status" value="1"/>
</dbReference>
<dbReference type="EMBL" id="MN739835">
    <property type="protein sequence ID" value="QHT74010.1"/>
    <property type="molecule type" value="Genomic_DNA"/>
</dbReference>
<organism evidence="8">
    <name type="scientific">viral metagenome</name>
    <dbReference type="NCBI Taxonomy" id="1070528"/>
    <lineage>
        <taxon>unclassified sequences</taxon>
        <taxon>metagenomes</taxon>
        <taxon>organismal metagenomes</taxon>
    </lineage>
</organism>
<evidence type="ECO:0000256" key="1">
    <source>
        <dbReference type="ARBA" id="ARBA00010122"/>
    </source>
</evidence>
<keyword evidence="3" id="KW-0808">Transferase</keyword>
<dbReference type="SUPFAM" id="SSF53633">
    <property type="entry name" value="Carbamate kinase-like"/>
    <property type="match status" value="1"/>
</dbReference>
<dbReference type="PANTHER" id="PTHR21499:SF59">
    <property type="entry name" value="ASPARTOKINASE"/>
    <property type="match status" value="1"/>
</dbReference>
<evidence type="ECO:0000256" key="5">
    <source>
        <dbReference type="ARBA" id="ARBA00022777"/>
    </source>
</evidence>
<dbReference type="GO" id="GO:0004072">
    <property type="term" value="F:aspartate kinase activity"/>
    <property type="evidence" value="ECO:0007669"/>
    <property type="project" value="UniProtKB-EC"/>
</dbReference>
<dbReference type="InterPro" id="IPR001341">
    <property type="entry name" value="Asp_kinase"/>
</dbReference>
<dbReference type="Pfam" id="PF00696">
    <property type="entry name" value="AA_kinase"/>
    <property type="match status" value="1"/>
</dbReference>
<dbReference type="GO" id="GO:0009090">
    <property type="term" value="P:homoserine biosynthetic process"/>
    <property type="evidence" value="ECO:0007669"/>
    <property type="project" value="TreeGrafter"/>
</dbReference>
<keyword evidence="4" id="KW-0547">Nucleotide-binding</keyword>
<evidence type="ECO:0000313" key="8">
    <source>
        <dbReference type="EMBL" id="QHT74010.1"/>
    </source>
</evidence>
<comment type="similarity">
    <text evidence="1">Belongs to the aspartokinase family.</text>
</comment>
<dbReference type="AlphaFoldDB" id="A0A6C0H0V5"/>
<keyword evidence="5" id="KW-0418">Kinase</keyword>
<evidence type="ECO:0000256" key="2">
    <source>
        <dbReference type="ARBA" id="ARBA00013059"/>
    </source>
</evidence>
<dbReference type="GO" id="GO:0009089">
    <property type="term" value="P:lysine biosynthetic process via diaminopimelate"/>
    <property type="evidence" value="ECO:0007669"/>
    <property type="project" value="TreeGrafter"/>
</dbReference>
<name>A0A6C0H0V5_9ZZZZ</name>
<dbReference type="EC" id="2.7.2.4" evidence="2"/>